<keyword evidence="3" id="KW-1015">Disulfide bond</keyword>
<dbReference type="PANTHER" id="PTHR12151">
    <property type="entry name" value="ELECTRON TRANSPORT PROTIN SCO1/SENC FAMILY MEMBER"/>
    <property type="match status" value="1"/>
</dbReference>
<comment type="similarity">
    <text evidence="1">Belongs to the SCO1/2 family.</text>
</comment>
<feature type="binding site" evidence="2">
    <location>
        <position position="91"/>
    </location>
    <ligand>
        <name>Cu cation</name>
        <dbReference type="ChEBI" id="CHEBI:23378"/>
    </ligand>
</feature>
<sequence length="284" mass="32320">MDYVNSLSKKLICFLFLTYFPLALHSYDPHANLTKENKLPKDLENIGFTDVTGKKLNVNLIFQDETGKDVNLKDFIQAGKPILLSPVYFKCPTLCNYHMNGVMNALKKLDWTAGKEFQYIAVSINPAENQEVSAPKKAAYLKAYGRVGVENGFHLLTGSIESINALLSQLEFKYRWDEEAKQYVHASGIYVLTPNAEVSRIFQGIQFGERDLRLAFMEASEGKIGSFVDKFALFCFQFDPRKNKYTIYAYRIMQMGAGVTLLVLASFLFINWRKISNNNRQGVL</sequence>
<dbReference type="InterPro" id="IPR036249">
    <property type="entry name" value="Thioredoxin-like_sf"/>
</dbReference>
<feature type="disulfide bond" description="Redox-active" evidence="3">
    <location>
        <begin position="91"/>
        <end position="95"/>
    </location>
</feature>
<evidence type="ECO:0000256" key="3">
    <source>
        <dbReference type="PIRSR" id="PIRSR603782-2"/>
    </source>
</evidence>
<accession>A0A4R9K7A4</accession>
<dbReference type="AlphaFoldDB" id="A0A4R9K7A4"/>
<keyword evidence="2" id="KW-0479">Metal-binding</keyword>
<dbReference type="Proteomes" id="UP000297693">
    <property type="component" value="Unassembled WGS sequence"/>
</dbReference>
<keyword evidence="4" id="KW-1133">Transmembrane helix</keyword>
<evidence type="ECO:0000313" key="5">
    <source>
        <dbReference type="EMBL" id="TGL62185.1"/>
    </source>
</evidence>
<protein>
    <submittedName>
        <fullName evidence="5">SCO family protein</fullName>
    </submittedName>
</protein>
<gene>
    <name evidence="5" type="ORF">EHQ58_02985</name>
</gene>
<dbReference type="InterPro" id="IPR003782">
    <property type="entry name" value="SCO1/SenC"/>
</dbReference>
<dbReference type="EMBL" id="RQGD01000010">
    <property type="protein sequence ID" value="TGL62185.1"/>
    <property type="molecule type" value="Genomic_DNA"/>
</dbReference>
<dbReference type="CDD" id="cd02968">
    <property type="entry name" value="SCO"/>
    <property type="match status" value="1"/>
</dbReference>
<dbReference type="Pfam" id="PF02630">
    <property type="entry name" value="SCO1-SenC"/>
    <property type="match status" value="1"/>
</dbReference>
<organism evidence="5 6">
    <name type="scientific">Leptospira ognonensis</name>
    <dbReference type="NCBI Taxonomy" id="2484945"/>
    <lineage>
        <taxon>Bacteria</taxon>
        <taxon>Pseudomonadati</taxon>
        <taxon>Spirochaetota</taxon>
        <taxon>Spirochaetia</taxon>
        <taxon>Leptospirales</taxon>
        <taxon>Leptospiraceae</taxon>
        <taxon>Leptospira</taxon>
    </lineage>
</organism>
<feature type="binding site" evidence="2">
    <location>
        <position position="185"/>
    </location>
    <ligand>
        <name>Cu cation</name>
        <dbReference type="ChEBI" id="CHEBI:23378"/>
    </ligand>
</feature>
<dbReference type="SUPFAM" id="SSF52833">
    <property type="entry name" value="Thioredoxin-like"/>
    <property type="match status" value="1"/>
</dbReference>
<feature type="binding site" evidence="2">
    <location>
        <position position="95"/>
    </location>
    <ligand>
        <name>Cu cation</name>
        <dbReference type="ChEBI" id="CHEBI:23378"/>
    </ligand>
</feature>
<reference evidence="5" key="1">
    <citation type="journal article" date="2019" name="PLoS Negl. Trop. Dis.">
        <title>Revisiting the worldwide diversity of Leptospira species in the environment.</title>
        <authorList>
            <person name="Vincent A.T."/>
            <person name="Schiettekatte O."/>
            <person name="Bourhy P."/>
            <person name="Veyrier F.J."/>
            <person name="Picardeau M."/>
        </authorList>
    </citation>
    <scope>NUCLEOTIDE SEQUENCE [LARGE SCALE GENOMIC DNA]</scope>
    <source>
        <strain evidence="5">201702476</strain>
    </source>
</reference>
<evidence type="ECO:0000313" key="6">
    <source>
        <dbReference type="Proteomes" id="UP000297693"/>
    </source>
</evidence>
<dbReference type="RefSeq" id="WP_135621860.1">
    <property type="nucleotide sequence ID" value="NZ_RQGD01000010.1"/>
</dbReference>
<evidence type="ECO:0000256" key="4">
    <source>
        <dbReference type="SAM" id="Phobius"/>
    </source>
</evidence>
<dbReference type="PANTHER" id="PTHR12151:SF8">
    <property type="entry name" value="THIOREDOXIN DOMAIN-CONTAINING PROTEIN"/>
    <property type="match status" value="1"/>
</dbReference>
<comment type="caution">
    <text evidence="5">The sequence shown here is derived from an EMBL/GenBank/DDBJ whole genome shotgun (WGS) entry which is preliminary data.</text>
</comment>
<evidence type="ECO:0000256" key="1">
    <source>
        <dbReference type="ARBA" id="ARBA00010996"/>
    </source>
</evidence>
<dbReference type="OrthoDB" id="9786756at2"/>
<feature type="transmembrane region" description="Helical" evidence="4">
    <location>
        <begin position="248"/>
        <end position="270"/>
    </location>
</feature>
<keyword evidence="4" id="KW-0472">Membrane</keyword>
<evidence type="ECO:0000256" key="2">
    <source>
        <dbReference type="PIRSR" id="PIRSR603782-1"/>
    </source>
</evidence>
<dbReference type="GO" id="GO:0046872">
    <property type="term" value="F:metal ion binding"/>
    <property type="evidence" value="ECO:0007669"/>
    <property type="project" value="UniProtKB-KW"/>
</dbReference>
<keyword evidence="2" id="KW-0186">Copper</keyword>
<proteinExistence type="inferred from homology"/>
<dbReference type="Gene3D" id="3.40.30.10">
    <property type="entry name" value="Glutaredoxin"/>
    <property type="match status" value="1"/>
</dbReference>
<keyword evidence="4" id="KW-0812">Transmembrane</keyword>
<name>A0A4R9K7A4_9LEPT</name>
<keyword evidence="6" id="KW-1185">Reference proteome</keyword>